<proteinExistence type="predicted"/>
<evidence type="ECO:0000313" key="2">
    <source>
        <dbReference type="Proteomes" id="UP000045051"/>
    </source>
</evidence>
<gene>
    <name evidence="1" type="ORF">CCAND38_40004</name>
</gene>
<dbReference type="Proteomes" id="UP000045051">
    <property type="component" value="Unassembled WGS sequence"/>
</dbReference>
<keyword evidence="2" id="KW-1185">Reference proteome</keyword>
<evidence type="ECO:0000313" key="1">
    <source>
        <dbReference type="EMBL" id="CEN46985.1"/>
    </source>
</evidence>
<dbReference type="AlphaFoldDB" id="A0A0B7I5M8"/>
<accession>A0A0B7I5M8</accession>
<dbReference type="EMBL" id="CDOI01000151">
    <property type="protein sequence ID" value="CEN46985.1"/>
    <property type="molecule type" value="Genomic_DNA"/>
</dbReference>
<name>A0A0B7I5M8_9FLAO</name>
<organism evidence="1 2">
    <name type="scientific">Capnocytophaga canis</name>
    <dbReference type="NCBI Taxonomy" id="1848903"/>
    <lineage>
        <taxon>Bacteria</taxon>
        <taxon>Pseudomonadati</taxon>
        <taxon>Bacteroidota</taxon>
        <taxon>Flavobacteriia</taxon>
        <taxon>Flavobacteriales</taxon>
        <taxon>Flavobacteriaceae</taxon>
        <taxon>Capnocytophaga</taxon>
    </lineage>
</organism>
<protein>
    <submittedName>
        <fullName evidence="1">Uncharacterized protein</fullName>
    </submittedName>
</protein>
<sequence>MKFLKKKSEVAVEMGAIQEVKENLKAETEGTQNEEIEILNPKVVLHPEEKTEAEDKKQHKPLIMPLKEKKENNRLASLNIH</sequence>
<reference evidence="1 2" key="1">
    <citation type="submission" date="2015-01" db="EMBL/GenBank/DDBJ databases">
        <authorList>
            <person name="Xiang T."/>
            <person name="Song Y."/>
            <person name="Huang L."/>
            <person name="Wang B."/>
            <person name="Wu P."/>
        </authorList>
    </citation>
    <scope>NUCLEOTIDE SEQUENCE [LARGE SCALE GENOMIC DNA]</scope>
    <source>
        <strain evidence="1 2">CcD38</strain>
    </source>
</reference>